<proteinExistence type="predicted"/>
<gene>
    <name evidence="1" type="ordered locus">ROD_19461</name>
</gene>
<protein>
    <submittedName>
        <fullName evidence="1">Uncharacterized protein</fullName>
    </submittedName>
</protein>
<dbReference type="HOGENOM" id="CLU_2841877_0_0_6"/>
<accession>D2TMY9</accession>
<evidence type="ECO:0000313" key="1">
    <source>
        <dbReference type="EMBL" id="CBG88698.1"/>
    </source>
</evidence>
<keyword evidence="2" id="KW-1185">Reference proteome</keyword>
<name>D2TMY9_CITRI</name>
<sequence>MICVSEITYFSTAQRGFVVCHWSDEYSCVDLGKILGICKKTCERVNAGLNDREAVIHMQRLIFPN</sequence>
<dbReference type="STRING" id="637910.ROD_19461"/>
<reference evidence="1 2" key="1">
    <citation type="journal article" date="2010" name="J. Bacteriol.">
        <title>The Citrobacter rodentium genome sequence reveals convergent evolution with human pathogenic Escherichia coli.</title>
        <authorList>
            <person name="Petty N.K."/>
            <person name="Bulgin R."/>
            <person name="Crepin V.F."/>
            <person name="Cerdeno-Tarraga A.M."/>
            <person name="Schroeder G.N."/>
            <person name="Quail M.A."/>
            <person name="Lennard N."/>
            <person name="Corton C."/>
            <person name="Barron A."/>
            <person name="Clark L."/>
            <person name="Toribio A.L."/>
            <person name="Parkhill J."/>
            <person name="Dougan G."/>
            <person name="Frankel G."/>
            <person name="Thomson N.R."/>
        </authorList>
    </citation>
    <scope>NUCLEOTIDE SEQUENCE [LARGE SCALE GENOMIC DNA]</scope>
    <source>
        <strain evidence="1 2">ICC168</strain>
    </source>
</reference>
<dbReference type="Proteomes" id="UP000001889">
    <property type="component" value="Chromosome"/>
</dbReference>
<dbReference type="eggNOG" id="ENOG5030SYN">
    <property type="taxonomic scope" value="Bacteria"/>
</dbReference>
<dbReference type="EMBL" id="FN543502">
    <property type="protein sequence ID" value="CBG88698.1"/>
    <property type="molecule type" value="Genomic_DNA"/>
</dbReference>
<dbReference type="KEGG" id="cro:ROD_19461"/>
<dbReference type="AlphaFoldDB" id="D2TMY9"/>
<evidence type="ECO:0000313" key="2">
    <source>
        <dbReference type="Proteomes" id="UP000001889"/>
    </source>
</evidence>
<organism evidence="1 2">
    <name type="scientific">Citrobacter rodentium (strain ICC168)</name>
    <name type="common">Citrobacter freundii biotype 4280</name>
    <dbReference type="NCBI Taxonomy" id="637910"/>
    <lineage>
        <taxon>Bacteria</taxon>
        <taxon>Pseudomonadati</taxon>
        <taxon>Pseudomonadota</taxon>
        <taxon>Gammaproteobacteria</taxon>
        <taxon>Enterobacterales</taxon>
        <taxon>Enterobacteriaceae</taxon>
        <taxon>Citrobacter</taxon>
    </lineage>
</organism>